<keyword evidence="2" id="KW-1185">Reference proteome</keyword>
<gene>
    <name evidence="1" type="ORF">KPL71_004738</name>
</gene>
<sequence>MAASANPVGNNNNQEGSSAAQKSTANGVSVNSSNNGGNSPAVIDTSQTASALRHNSGISTEWTPEEQSILEDLLAKYASDSAVNRYAKIAKQLKDKTVRDVALRCRWMTKKENGKRRKEDHNSARKNKDRKEKATDSSAKSSSHLAARPNGPSYAPPMIPMDTDDGISYRAIGGITGDILEQNAQMFNQISANFGTFQIRDNIDLLCKARENILSIMNEYVITSVLYNFFINESSTLPWSKIFGVWLILQKCLRYVECCCGEFHGEASLNDMPEIMKQMPPLPVKVNDDLANSFLPRPSHQMNS</sequence>
<organism evidence="1 2">
    <name type="scientific">Citrus sinensis</name>
    <name type="common">Sweet orange</name>
    <name type="synonym">Citrus aurantium var. sinensis</name>
    <dbReference type="NCBI Taxonomy" id="2711"/>
    <lineage>
        <taxon>Eukaryota</taxon>
        <taxon>Viridiplantae</taxon>
        <taxon>Streptophyta</taxon>
        <taxon>Embryophyta</taxon>
        <taxon>Tracheophyta</taxon>
        <taxon>Spermatophyta</taxon>
        <taxon>Magnoliopsida</taxon>
        <taxon>eudicotyledons</taxon>
        <taxon>Gunneridae</taxon>
        <taxon>Pentapetalae</taxon>
        <taxon>rosids</taxon>
        <taxon>malvids</taxon>
        <taxon>Sapindales</taxon>
        <taxon>Rutaceae</taxon>
        <taxon>Aurantioideae</taxon>
        <taxon>Citrus</taxon>
    </lineage>
</organism>
<name>A0ACB8N7B1_CITSI</name>
<proteinExistence type="predicted"/>
<protein>
    <submittedName>
        <fullName evidence="1">Histone H2A deubiquitinase (DUF3755)</fullName>
    </submittedName>
</protein>
<dbReference type="EMBL" id="CM039171">
    <property type="protein sequence ID" value="KAH9793994.1"/>
    <property type="molecule type" value="Genomic_DNA"/>
</dbReference>
<comment type="caution">
    <text evidence="1">The sequence shown here is derived from an EMBL/GenBank/DDBJ whole genome shotgun (WGS) entry which is preliminary data.</text>
</comment>
<dbReference type="Proteomes" id="UP000829398">
    <property type="component" value="Chromosome 2"/>
</dbReference>
<reference evidence="2" key="1">
    <citation type="journal article" date="2023" name="Hortic. Res.">
        <title>A chromosome-level phased genome enabling allele-level studies in sweet orange: a case study on citrus Huanglongbing tolerance.</title>
        <authorList>
            <person name="Wu B."/>
            <person name="Yu Q."/>
            <person name="Deng Z."/>
            <person name="Duan Y."/>
            <person name="Luo F."/>
            <person name="Gmitter F. Jr."/>
        </authorList>
    </citation>
    <scope>NUCLEOTIDE SEQUENCE [LARGE SCALE GENOMIC DNA]</scope>
    <source>
        <strain evidence="2">cv. Valencia</strain>
    </source>
</reference>
<evidence type="ECO:0000313" key="1">
    <source>
        <dbReference type="EMBL" id="KAH9793994.1"/>
    </source>
</evidence>
<accession>A0ACB8N7B1</accession>
<evidence type="ECO:0000313" key="2">
    <source>
        <dbReference type="Proteomes" id="UP000829398"/>
    </source>
</evidence>